<sequence>MSATELTSTILGPIRLDGGSGGGWMETRVDLDGASVPLRLEVDHPDRFGEQLVFIIDIALTGLAEIEKMARGAIESELGQSGTAADKLFTAWRQSGFRRREDPNEFLADLSVTQIILLPDGGADQLDRMVFTYRLPDTPAPWKVVVRMKDRVGPVIDPAPRGGFV</sequence>
<comment type="caution">
    <text evidence="1">The sequence shown here is derived from an EMBL/GenBank/DDBJ whole genome shotgun (WGS) entry which is preliminary data.</text>
</comment>
<dbReference type="Proteomes" id="UP000316252">
    <property type="component" value="Unassembled WGS sequence"/>
</dbReference>
<accession>A0A506XXL8</accession>
<evidence type="ECO:0000313" key="1">
    <source>
        <dbReference type="EMBL" id="TPW77644.1"/>
    </source>
</evidence>
<evidence type="ECO:0000313" key="2">
    <source>
        <dbReference type="Proteomes" id="UP000316252"/>
    </source>
</evidence>
<organism evidence="1 2">
    <name type="scientific">Schumannella soli</name>
    <dbReference type="NCBI Taxonomy" id="2590779"/>
    <lineage>
        <taxon>Bacteria</taxon>
        <taxon>Bacillati</taxon>
        <taxon>Actinomycetota</taxon>
        <taxon>Actinomycetes</taxon>
        <taxon>Micrococcales</taxon>
        <taxon>Microbacteriaceae</taxon>
        <taxon>Schumannella</taxon>
    </lineage>
</organism>
<dbReference type="EMBL" id="VHQG01000001">
    <property type="protein sequence ID" value="TPW77644.1"/>
    <property type="molecule type" value="Genomic_DNA"/>
</dbReference>
<dbReference type="AlphaFoldDB" id="A0A506XXL8"/>
<name>A0A506XXL8_9MICO</name>
<keyword evidence="2" id="KW-1185">Reference proteome</keyword>
<proteinExistence type="predicted"/>
<gene>
    <name evidence="1" type="ORF">FJ657_03000</name>
</gene>
<dbReference type="OrthoDB" id="5071677at2"/>
<protein>
    <submittedName>
        <fullName evidence="1">Uncharacterized protein</fullName>
    </submittedName>
</protein>
<reference evidence="1 2" key="1">
    <citation type="submission" date="2019-06" db="EMBL/GenBank/DDBJ databases">
        <authorList>
            <person name="Li F."/>
        </authorList>
    </citation>
    <scope>NUCLEOTIDE SEQUENCE [LARGE SCALE GENOMIC DNA]</scope>
    <source>
        <strain evidence="1 2">10F1D-1</strain>
    </source>
</reference>
<dbReference type="RefSeq" id="WP_141162172.1">
    <property type="nucleotide sequence ID" value="NZ_VHQG01000001.1"/>
</dbReference>